<evidence type="ECO:0000313" key="2">
    <source>
        <dbReference type="Proteomes" id="UP001163603"/>
    </source>
</evidence>
<organism evidence="1 2">
    <name type="scientific">Pistacia integerrima</name>
    <dbReference type="NCBI Taxonomy" id="434235"/>
    <lineage>
        <taxon>Eukaryota</taxon>
        <taxon>Viridiplantae</taxon>
        <taxon>Streptophyta</taxon>
        <taxon>Embryophyta</taxon>
        <taxon>Tracheophyta</taxon>
        <taxon>Spermatophyta</taxon>
        <taxon>Magnoliopsida</taxon>
        <taxon>eudicotyledons</taxon>
        <taxon>Gunneridae</taxon>
        <taxon>Pentapetalae</taxon>
        <taxon>rosids</taxon>
        <taxon>malvids</taxon>
        <taxon>Sapindales</taxon>
        <taxon>Anacardiaceae</taxon>
        <taxon>Pistacia</taxon>
    </lineage>
</organism>
<name>A0ACC0YVQ5_9ROSI</name>
<proteinExistence type="predicted"/>
<dbReference type="Proteomes" id="UP001163603">
    <property type="component" value="Chromosome 4"/>
</dbReference>
<sequence>MAQDTRDVASGSWCDPSRCLHAKHFRYLFQDSYCPWHGSRHPSLQGARQTPRPLCAYILETFVHKVAGESHARPPTESRPRHVALIAGFYEDPSAVTKGWKANPVEFDSVLIKASIQFLMVVTILPSICALFLKAISRIIVQCSHGDGQLANTDTPLVVWGAEWGLDGFERVDVNQADIAPIMSTLLGLSCPVNSVGNLPPEYINMNEVSAVDFIGKSLSYQTVAFRPLPLLLATFLLVSTRVSSSNEEEFLFGKAPGPPLVKKPTATPPTPVSPPNAKPPQLVKPPKTTPTPVSPPQYTPAPPISPAKATPPPLVSPPTSTPPPPVSPPKSTPPPPVSPPRAEPRPPVNRPKSTPPSPVSPPKATPPSPVSPPKTTPPPPVSPPKTTPPPPVSSPKTTPPTVSPPPSPLRTNKGANVFHQELMATESFEASATLI</sequence>
<keyword evidence="2" id="KW-1185">Reference proteome</keyword>
<gene>
    <name evidence="1" type="ORF">Pint_19504</name>
</gene>
<reference evidence="2" key="1">
    <citation type="journal article" date="2023" name="G3 (Bethesda)">
        <title>Genome assembly and association tests identify interacting loci associated with vigor, precocity, and sex in interspecific pistachio rootstocks.</title>
        <authorList>
            <person name="Palmer W."/>
            <person name="Jacygrad E."/>
            <person name="Sagayaradj S."/>
            <person name="Cavanaugh K."/>
            <person name="Han R."/>
            <person name="Bertier L."/>
            <person name="Beede B."/>
            <person name="Kafkas S."/>
            <person name="Golino D."/>
            <person name="Preece J."/>
            <person name="Michelmore R."/>
        </authorList>
    </citation>
    <scope>NUCLEOTIDE SEQUENCE [LARGE SCALE GENOMIC DNA]</scope>
</reference>
<evidence type="ECO:0000313" key="1">
    <source>
        <dbReference type="EMBL" id="KAJ0042391.1"/>
    </source>
</evidence>
<comment type="caution">
    <text evidence="1">The sequence shown here is derived from an EMBL/GenBank/DDBJ whole genome shotgun (WGS) entry which is preliminary data.</text>
</comment>
<accession>A0ACC0YVQ5</accession>
<dbReference type="EMBL" id="CM047739">
    <property type="protein sequence ID" value="KAJ0042391.1"/>
    <property type="molecule type" value="Genomic_DNA"/>
</dbReference>
<protein>
    <submittedName>
        <fullName evidence="1">Uncharacterized protein</fullName>
    </submittedName>
</protein>